<comment type="caution">
    <text evidence="1">The sequence shown here is derived from an EMBL/GenBank/DDBJ whole genome shotgun (WGS) entry which is preliminary data.</text>
</comment>
<sequence>MESQIPEDQNLGDLERNLLHGVEAYLGESLSRNILYINSVSQIGVSSTMQSQAPLELVRKVAYEIRNSDDPWLRDMYLMEVVVTGYSGYMNGYNKEE</sequence>
<accession>A0A0F8ZZY0</accession>
<gene>
    <name evidence="1" type="ORF">LCGC14_2973530</name>
</gene>
<evidence type="ECO:0000313" key="1">
    <source>
        <dbReference type="EMBL" id="KKK65496.1"/>
    </source>
</evidence>
<dbReference type="EMBL" id="LAZR01060527">
    <property type="protein sequence ID" value="KKK65496.1"/>
    <property type="molecule type" value="Genomic_DNA"/>
</dbReference>
<dbReference type="AlphaFoldDB" id="A0A0F8ZZY0"/>
<proteinExistence type="predicted"/>
<protein>
    <submittedName>
        <fullName evidence="1">Uncharacterized protein</fullName>
    </submittedName>
</protein>
<organism evidence="1">
    <name type="scientific">marine sediment metagenome</name>
    <dbReference type="NCBI Taxonomy" id="412755"/>
    <lineage>
        <taxon>unclassified sequences</taxon>
        <taxon>metagenomes</taxon>
        <taxon>ecological metagenomes</taxon>
    </lineage>
</organism>
<reference evidence="1" key="1">
    <citation type="journal article" date="2015" name="Nature">
        <title>Complex archaea that bridge the gap between prokaryotes and eukaryotes.</title>
        <authorList>
            <person name="Spang A."/>
            <person name="Saw J.H."/>
            <person name="Jorgensen S.L."/>
            <person name="Zaremba-Niedzwiedzka K."/>
            <person name="Martijn J."/>
            <person name="Lind A.E."/>
            <person name="van Eijk R."/>
            <person name="Schleper C."/>
            <person name="Guy L."/>
            <person name="Ettema T.J."/>
        </authorList>
    </citation>
    <scope>NUCLEOTIDE SEQUENCE</scope>
</reference>
<name>A0A0F8ZZY0_9ZZZZ</name>